<dbReference type="Proteomes" id="UP000708148">
    <property type="component" value="Unassembled WGS sequence"/>
</dbReference>
<comment type="caution">
    <text evidence="4">The sequence shown here is derived from an EMBL/GenBank/DDBJ whole genome shotgun (WGS) entry which is preliminary data.</text>
</comment>
<dbReference type="FunFam" id="1.10.8.720:FF:000003">
    <property type="entry name" value="Cytoplasmic dynein heavy chain 2"/>
    <property type="match status" value="1"/>
</dbReference>
<dbReference type="InterPro" id="IPR042219">
    <property type="entry name" value="AAA_lid_11_sf"/>
</dbReference>
<evidence type="ECO:0008006" key="6">
    <source>
        <dbReference type="Google" id="ProtNLM"/>
    </source>
</evidence>
<evidence type="ECO:0000313" key="4">
    <source>
        <dbReference type="EMBL" id="CAD7696590.1"/>
    </source>
</evidence>
<dbReference type="Gene3D" id="3.10.490.20">
    <property type="match status" value="1"/>
</dbReference>
<dbReference type="Pfam" id="PF03028">
    <property type="entry name" value="Dynein_heavy"/>
    <property type="match status" value="1"/>
</dbReference>
<feature type="domain" description="Dynein heavy chain AAA lid" evidence="2">
    <location>
        <begin position="200"/>
        <end position="338"/>
    </location>
</feature>
<evidence type="ECO:0000259" key="2">
    <source>
        <dbReference type="Pfam" id="PF18198"/>
    </source>
</evidence>
<dbReference type="Pfam" id="PF18198">
    <property type="entry name" value="AAA_lid_11"/>
    <property type="match status" value="1"/>
</dbReference>
<dbReference type="Gene3D" id="1.20.1270.280">
    <property type="match status" value="1"/>
</dbReference>
<evidence type="ECO:0000259" key="3">
    <source>
        <dbReference type="Pfam" id="PF18199"/>
    </source>
</evidence>
<dbReference type="InterPro" id="IPR041228">
    <property type="entry name" value="Dynein_C"/>
</dbReference>
<dbReference type="EMBL" id="CAJHUC010000511">
    <property type="protein sequence ID" value="CAD7696590.1"/>
    <property type="molecule type" value="Genomic_DNA"/>
</dbReference>
<dbReference type="GO" id="GO:0030286">
    <property type="term" value="C:dynein complex"/>
    <property type="evidence" value="ECO:0007669"/>
    <property type="project" value="InterPro"/>
</dbReference>
<proteinExistence type="predicted"/>
<dbReference type="OrthoDB" id="10252139at2759"/>
<dbReference type="InterPro" id="IPR043160">
    <property type="entry name" value="Dynein_C_barrel"/>
</dbReference>
<feature type="domain" description="Dynein heavy chain C-terminal" evidence="3">
    <location>
        <begin position="411"/>
        <end position="663"/>
    </location>
</feature>
<dbReference type="Gene3D" id="1.10.8.720">
    <property type="entry name" value="Region D6 of dynein motor"/>
    <property type="match status" value="1"/>
</dbReference>
<keyword evidence="5" id="KW-1185">Reference proteome</keyword>
<organism evidence="4 5">
    <name type="scientific">Ostreobium quekettii</name>
    <dbReference type="NCBI Taxonomy" id="121088"/>
    <lineage>
        <taxon>Eukaryota</taxon>
        <taxon>Viridiplantae</taxon>
        <taxon>Chlorophyta</taxon>
        <taxon>core chlorophytes</taxon>
        <taxon>Ulvophyceae</taxon>
        <taxon>TCBD clade</taxon>
        <taxon>Bryopsidales</taxon>
        <taxon>Ostreobineae</taxon>
        <taxon>Ostreobiaceae</taxon>
        <taxon>Ostreobium</taxon>
    </lineage>
</organism>
<dbReference type="PANTHER" id="PTHR45703">
    <property type="entry name" value="DYNEIN HEAVY CHAIN"/>
    <property type="match status" value="1"/>
</dbReference>
<dbReference type="InterPro" id="IPR004273">
    <property type="entry name" value="Dynein_heavy_D6_P-loop"/>
</dbReference>
<gene>
    <name evidence="4" type="ORF">OSTQU699_LOCUS1951</name>
</gene>
<dbReference type="Gene3D" id="3.40.50.300">
    <property type="entry name" value="P-loop containing nucleotide triphosphate hydrolases"/>
    <property type="match status" value="1"/>
</dbReference>
<reference evidence="4" key="1">
    <citation type="submission" date="2020-12" db="EMBL/GenBank/DDBJ databases">
        <authorList>
            <person name="Iha C."/>
        </authorList>
    </citation>
    <scope>NUCLEOTIDE SEQUENCE</scope>
</reference>
<accession>A0A8S1IND2</accession>
<evidence type="ECO:0000259" key="1">
    <source>
        <dbReference type="Pfam" id="PF03028"/>
    </source>
</evidence>
<dbReference type="InterPro" id="IPR027417">
    <property type="entry name" value="P-loop_NTPase"/>
</dbReference>
<dbReference type="AlphaFoldDB" id="A0A8S1IND2"/>
<dbReference type="InterPro" id="IPR041658">
    <property type="entry name" value="AAA_lid_11"/>
</dbReference>
<dbReference type="PANTHER" id="PTHR45703:SF22">
    <property type="entry name" value="DYNEIN CYTOPLASMIC 2 HEAVY CHAIN 1"/>
    <property type="match status" value="1"/>
</dbReference>
<feature type="domain" description="Dynein heavy chain region D6 P-loop" evidence="1">
    <location>
        <begin position="59"/>
        <end position="169"/>
    </location>
</feature>
<sequence length="671" mass="74951">MPAHAVARMSALQQLAVIQALRPDRLHNAMALFVCGALNVKSASPSAFSFSTLTEDSSCDEPVLFITSTSADPSQELRELARDHVGRDRYHEVAMGQGQAESAMQLLRQCADNGEWLCLKNLHLMVHWLPILEKQIYEVEKSRDFRLFLTTEPHEKFPAGLLECCRKITFEAPPGVKQNLQRTYDAWGQDFLGSGPPVRAQLLFSLSWFHAILQERRNYIPQGWQKFYEFSFSDLRSGADMICLRTEGGKQAPWRYLRGLLENAIYGGRIDNDIDMKVLTTYMEDTFAPETIGMGCKQKPLMGTRVMVPSNANRHTHVQLIQTLADHDDPRMFGLPPNIERCAQEAQSERVVSLLRHLNVSKVCKSGTRLEEWTKSLSPLLRHWDGLLAAHPGINPARHPHRTLSRSASWRSQASKTVLEQFPTAEGDCGRRALARISNTLGSISKALRGAEGLSACVERDGTSLHEGCVPASWHKTLRGPSDPFKYCQVVVERLEAVERLEERARASASGEEWLEAGGGGWQVNLSHWFHPGTFLSAVRQHAARRLSSAINELKMVTCWGDAALRLQASGCVCARVEGLYVRGACFDGVKLAHISQDSPMLSRMPLTTFAWVPQRIPPLHHAFVPVPLYSTTDQDEILTELQFPVADKDERNGWILAGVAAFVGSSSQIW</sequence>
<dbReference type="FunFam" id="3.40.50.300:FF:001685">
    <property type="entry name" value="Dynein heavy chain, putative"/>
    <property type="match status" value="1"/>
</dbReference>
<dbReference type="GO" id="GO:0051959">
    <property type="term" value="F:dynein light intermediate chain binding"/>
    <property type="evidence" value="ECO:0007669"/>
    <property type="project" value="InterPro"/>
</dbReference>
<protein>
    <recommendedName>
        <fullName evidence="6">Dynein heavy chain</fullName>
    </recommendedName>
</protein>
<evidence type="ECO:0000313" key="5">
    <source>
        <dbReference type="Proteomes" id="UP000708148"/>
    </source>
</evidence>
<name>A0A8S1IND2_9CHLO</name>
<dbReference type="GO" id="GO:0045505">
    <property type="term" value="F:dynein intermediate chain binding"/>
    <property type="evidence" value="ECO:0007669"/>
    <property type="project" value="InterPro"/>
</dbReference>
<dbReference type="GO" id="GO:0008569">
    <property type="term" value="F:minus-end-directed microtubule motor activity"/>
    <property type="evidence" value="ECO:0007669"/>
    <property type="project" value="InterPro"/>
</dbReference>
<dbReference type="GO" id="GO:0007018">
    <property type="term" value="P:microtubule-based movement"/>
    <property type="evidence" value="ECO:0007669"/>
    <property type="project" value="InterPro"/>
</dbReference>
<dbReference type="InterPro" id="IPR026983">
    <property type="entry name" value="DHC"/>
</dbReference>
<dbReference type="Pfam" id="PF18199">
    <property type="entry name" value="Dynein_C"/>
    <property type="match status" value="1"/>
</dbReference>